<keyword evidence="2" id="KW-1185">Reference proteome</keyword>
<accession>A0A6A5K8G6</accession>
<organism evidence="1 2">
    <name type="scientific">Decorospora gaudefroyi</name>
    <dbReference type="NCBI Taxonomy" id="184978"/>
    <lineage>
        <taxon>Eukaryota</taxon>
        <taxon>Fungi</taxon>
        <taxon>Dikarya</taxon>
        <taxon>Ascomycota</taxon>
        <taxon>Pezizomycotina</taxon>
        <taxon>Dothideomycetes</taxon>
        <taxon>Pleosporomycetidae</taxon>
        <taxon>Pleosporales</taxon>
        <taxon>Pleosporineae</taxon>
        <taxon>Pleosporaceae</taxon>
        <taxon>Decorospora</taxon>
    </lineage>
</organism>
<evidence type="ECO:0000313" key="1">
    <source>
        <dbReference type="EMBL" id="KAF1832336.1"/>
    </source>
</evidence>
<dbReference type="AlphaFoldDB" id="A0A6A5K8G6"/>
<reference evidence="1" key="1">
    <citation type="submission" date="2020-01" db="EMBL/GenBank/DDBJ databases">
        <authorList>
            <consortium name="DOE Joint Genome Institute"/>
            <person name="Haridas S."/>
            <person name="Albert R."/>
            <person name="Binder M."/>
            <person name="Bloem J."/>
            <person name="Labutti K."/>
            <person name="Salamov A."/>
            <person name="Andreopoulos B."/>
            <person name="Baker S.E."/>
            <person name="Barry K."/>
            <person name="Bills G."/>
            <person name="Bluhm B.H."/>
            <person name="Cannon C."/>
            <person name="Castanera R."/>
            <person name="Culley D.E."/>
            <person name="Daum C."/>
            <person name="Ezra D."/>
            <person name="Gonzalez J.B."/>
            <person name="Henrissat B."/>
            <person name="Kuo A."/>
            <person name="Liang C."/>
            <person name="Lipzen A."/>
            <person name="Lutzoni F."/>
            <person name="Magnuson J."/>
            <person name="Mondo S."/>
            <person name="Nolan M."/>
            <person name="Ohm R."/>
            <person name="Pangilinan J."/>
            <person name="Park H.-J."/>
            <person name="Ramirez L."/>
            <person name="Alfaro M."/>
            <person name="Sun H."/>
            <person name="Tritt A."/>
            <person name="Yoshinaga Y."/>
            <person name="Zwiers L.-H."/>
            <person name="Turgeon B.G."/>
            <person name="Goodwin S.B."/>
            <person name="Spatafora J.W."/>
            <person name="Crous P.W."/>
            <person name="Grigoriev I.V."/>
        </authorList>
    </citation>
    <scope>NUCLEOTIDE SEQUENCE</scope>
    <source>
        <strain evidence="1">P77</strain>
    </source>
</reference>
<dbReference type="EMBL" id="ML975341">
    <property type="protein sequence ID" value="KAF1832336.1"/>
    <property type="molecule type" value="Genomic_DNA"/>
</dbReference>
<sequence length="110" mass="12108">MRKLILLGGTVAVQMMFWGNSDSLVECTRSGMWTAQSEWNGSVGSSWWMNVNGNGSGLGGLDGFFYLRRDLDTGHRSRSYGSPVHAVGTELVSRARIISYCRRKPASADM</sequence>
<evidence type="ECO:0000313" key="2">
    <source>
        <dbReference type="Proteomes" id="UP000800040"/>
    </source>
</evidence>
<name>A0A6A5K8G6_9PLEO</name>
<dbReference type="Proteomes" id="UP000800040">
    <property type="component" value="Unassembled WGS sequence"/>
</dbReference>
<proteinExistence type="predicted"/>
<gene>
    <name evidence="1" type="ORF">BDW02DRAFT_432182</name>
</gene>
<protein>
    <submittedName>
        <fullName evidence="1">Uncharacterized protein</fullName>
    </submittedName>
</protein>